<organism evidence="1 2">
    <name type="scientific">Frigidibacter mobilis</name>
    <dbReference type="NCBI Taxonomy" id="1335048"/>
    <lineage>
        <taxon>Bacteria</taxon>
        <taxon>Pseudomonadati</taxon>
        <taxon>Pseudomonadota</taxon>
        <taxon>Alphaproteobacteria</taxon>
        <taxon>Rhodobacterales</taxon>
        <taxon>Paracoccaceae</taxon>
        <taxon>Frigidibacter</taxon>
    </lineage>
</organism>
<dbReference type="Gene3D" id="3.40.50.10110">
    <property type="entry name" value="DNA polymerase III subunit chi"/>
    <property type="match status" value="1"/>
</dbReference>
<dbReference type="Pfam" id="PF04364">
    <property type="entry name" value="DNA_pol3_chi"/>
    <property type="match status" value="1"/>
</dbReference>
<dbReference type="InterPro" id="IPR036768">
    <property type="entry name" value="PolIII_chi_sf"/>
</dbReference>
<evidence type="ECO:0000313" key="2">
    <source>
        <dbReference type="Proteomes" id="UP000076128"/>
    </source>
</evidence>
<dbReference type="InterPro" id="IPR007459">
    <property type="entry name" value="DNA_pol3_chi"/>
</dbReference>
<evidence type="ECO:0000313" key="1">
    <source>
        <dbReference type="EMBL" id="AMY68970.1"/>
    </source>
</evidence>
<sequence length="151" mass="15863">MPALFYHLTRSTLEQTAETILQRALKQGWRVTLRGSDAGVLGRLDAALWAGDEAGFLPHGLAGGPHDADQPVLLTTGPGLPNDPQALMAIGGAPVQPGEVAALSRVWILFDGGDPAALAAARSQWRELTGAGAAAQYWSEEGGGWQKKAER</sequence>
<dbReference type="PANTHER" id="PTHR38767:SF1">
    <property type="entry name" value="DNA POLYMERASE III SUBUNIT CHI"/>
    <property type="match status" value="1"/>
</dbReference>
<dbReference type="GO" id="GO:0003677">
    <property type="term" value="F:DNA binding"/>
    <property type="evidence" value="ECO:0007669"/>
    <property type="project" value="InterPro"/>
</dbReference>
<dbReference type="AlphaFoldDB" id="A0A159Z426"/>
<name>A0A159Z426_9RHOB</name>
<keyword evidence="2" id="KW-1185">Reference proteome</keyword>
<dbReference type="OrthoDB" id="9795973at2"/>
<proteinExistence type="predicted"/>
<dbReference type="NCBIfam" id="NF004347">
    <property type="entry name" value="PRK05728.1-4"/>
    <property type="match status" value="1"/>
</dbReference>
<dbReference type="GO" id="GO:0003887">
    <property type="term" value="F:DNA-directed DNA polymerase activity"/>
    <property type="evidence" value="ECO:0007669"/>
    <property type="project" value="InterPro"/>
</dbReference>
<dbReference type="GO" id="GO:0006260">
    <property type="term" value="P:DNA replication"/>
    <property type="evidence" value="ECO:0007669"/>
    <property type="project" value="InterPro"/>
</dbReference>
<gene>
    <name evidence="1" type="ORF">AKL17_1718</name>
</gene>
<reference evidence="1 2" key="1">
    <citation type="submission" date="2015-09" db="EMBL/GenBank/DDBJ databases">
        <title>Complete genome sequence of Defluviimonas alba cai42t isolated from an oilfield in Xinjiang.</title>
        <authorList>
            <person name="Geng S."/>
            <person name="Pan X."/>
            <person name="Wu X."/>
        </authorList>
    </citation>
    <scope>NUCLEOTIDE SEQUENCE [LARGE SCALE GENOMIC DNA]</scope>
    <source>
        <strain evidence="2">cai42</strain>
    </source>
</reference>
<dbReference type="Proteomes" id="UP000076128">
    <property type="component" value="Chromosome"/>
</dbReference>
<dbReference type="SUPFAM" id="SSF102400">
    <property type="entry name" value="DNA polymerase III chi subunit"/>
    <property type="match status" value="1"/>
</dbReference>
<dbReference type="RefSeq" id="WP_066812165.1">
    <property type="nucleotide sequence ID" value="NZ_CP012661.1"/>
</dbReference>
<dbReference type="KEGG" id="daa:AKL17_1718"/>
<dbReference type="STRING" id="1335048.AKL17_1718"/>
<dbReference type="EMBL" id="CP012661">
    <property type="protein sequence ID" value="AMY68970.1"/>
    <property type="molecule type" value="Genomic_DNA"/>
</dbReference>
<dbReference type="GO" id="GO:0032298">
    <property type="term" value="P:positive regulation of DNA-templated DNA replication initiation"/>
    <property type="evidence" value="ECO:0007669"/>
    <property type="project" value="TreeGrafter"/>
</dbReference>
<accession>A0A159Z426</accession>
<dbReference type="PANTHER" id="PTHR38767">
    <property type="entry name" value="DNA POLYMERASE III SUBUNIT CHI"/>
    <property type="match status" value="1"/>
</dbReference>
<dbReference type="PATRIC" id="fig|1335048.3.peg.1790"/>
<protein>
    <submittedName>
        <fullName evidence="1">DNA polymerase III subunit chi</fullName>
    </submittedName>
</protein>